<evidence type="ECO:0000256" key="5">
    <source>
        <dbReference type="ARBA" id="ARBA00023242"/>
    </source>
</evidence>
<name>A0A9P8VAC0_9PEZI</name>
<dbReference type="GO" id="GO:0003700">
    <property type="term" value="F:DNA-binding transcription factor activity"/>
    <property type="evidence" value="ECO:0007669"/>
    <property type="project" value="InterPro"/>
</dbReference>
<gene>
    <name evidence="7" type="ORF">F5X68DRAFT_241344</name>
</gene>
<dbReference type="Pfam" id="PF04082">
    <property type="entry name" value="Fungal_trans"/>
    <property type="match status" value="1"/>
</dbReference>
<keyword evidence="5" id="KW-0539">Nucleus</keyword>
<accession>A0A9P8VAC0</accession>
<dbReference type="GO" id="GO:0006351">
    <property type="term" value="P:DNA-templated transcription"/>
    <property type="evidence" value="ECO:0007669"/>
    <property type="project" value="InterPro"/>
</dbReference>
<dbReference type="CDD" id="cd12148">
    <property type="entry name" value="fungal_TF_MHR"/>
    <property type="match status" value="1"/>
</dbReference>
<keyword evidence="4" id="KW-0804">Transcription</keyword>
<dbReference type="EMBL" id="JAGSXJ010000014">
    <property type="protein sequence ID" value="KAH6685987.1"/>
    <property type="molecule type" value="Genomic_DNA"/>
</dbReference>
<sequence length="553" mass="61716">MPQSTPSPGPPLHNTGRSHTVRFHFAGHFLGQVGSFTGIPIISAAGKVWIEDCTGLQGSADKICGILPDWQAILGRDQTDEPPDMTLPHPSSGAAGLPARRVIEHQFALFRSTNFAKTFCLWDPVLFRHTLNVAYGAASSASQAAKAHVFAFMLMTAECQHEWNNTPKLDEKRWESQVSPLIPHIIGQSDVISAQTFLMLAIYYLFRAQEDRGLMYQNIACRHLMALGAHVHPLHRSEQEYYDQEEISRRTKQHLRRLFWVAYWSDAELCLRTGRPPAFDDDYCDLTLPFGQEELKMDAMDVDFTHDSGSGNNGYSFNTDVLKLATIKSRIGKGLYSVSALRKTDSEILCAVRELDDELELWRTSVPEAEQPSLGAEPQSASFGAELTPRNMWGRKVMMRLQYLHLMAIIHQASSRCRTLPAAGDGAEGLWGISSSMAISLHASRETLQHVRSTFTSLGVMRGMLFYPMMAALNIFCNILLDPLGPTVTDDLDLVKSTAELVKDLSKGAAVVGDEHWRPDLEIFITEFARLGQCAIDRARILGPDYYNSLKCR</sequence>
<dbReference type="GO" id="GO:0008270">
    <property type="term" value="F:zinc ion binding"/>
    <property type="evidence" value="ECO:0007669"/>
    <property type="project" value="InterPro"/>
</dbReference>
<evidence type="ECO:0000256" key="2">
    <source>
        <dbReference type="ARBA" id="ARBA00023015"/>
    </source>
</evidence>
<dbReference type="OrthoDB" id="4116913at2759"/>
<keyword evidence="8" id="KW-1185">Reference proteome</keyword>
<proteinExistence type="predicted"/>
<organism evidence="7 8">
    <name type="scientific">Plectosphaerella plurivora</name>
    <dbReference type="NCBI Taxonomy" id="936078"/>
    <lineage>
        <taxon>Eukaryota</taxon>
        <taxon>Fungi</taxon>
        <taxon>Dikarya</taxon>
        <taxon>Ascomycota</taxon>
        <taxon>Pezizomycotina</taxon>
        <taxon>Sordariomycetes</taxon>
        <taxon>Hypocreomycetidae</taxon>
        <taxon>Glomerellales</taxon>
        <taxon>Plectosphaerellaceae</taxon>
        <taxon>Plectosphaerella</taxon>
    </lineage>
</organism>
<evidence type="ECO:0000313" key="7">
    <source>
        <dbReference type="EMBL" id="KAH6685987.1"/>
    </source>
</evidence>
<dbReference type="GO" id="GO:0005634">
    <property type="term" value="C:nucleus"/>
    <property type="evidence" value="ECO:0007669"/>
    <property type="project" value="UniProtKB-SubCell"/>
</dbReference>
<dbReference type="GO" id="GO:0003677">
    <property type="term" value="F:DNA binding"/>
    <property type="evidence" value="ECO:0007669"/>
    <property type="project" value="UniProtKB-KW"/>
</dbReference>
<evidence type="ECO:0000256" key="1">
    <source>
        <dbReference type="ARBA" id="ARBA00004123"/>
    </source>
</evidence>
<feature type="domain" description="Xylanolytic transcriptional activator regulatory" evidence="6">
    <location>
        <begin position="213"/>
        <end position="295"/>
    </location>
</feature>
<reference evidence="7" key="1">
    <citation type="journal article" date="2021" name="Nat. Commun.">
        <title>Genetic determinants of endophytism in the Arabidopsis root mycobiome.</title>
        <authorList>
            <person name="Mesny F."/>
            <person name="Miyauchi S."/>
            <person name="Thiergart T."/>
            <person name="Pickel B."/>
            <person name="Atanasova L."/>
            <person name="Karlsson M."/>
            <person name="Huettel B."/>
            <person name="Barry K.W."/>
            <person name="Haridas S."/>
            <person name="Chen C."/>
            <person name="Bauer D."/>
            <person name="Andreopoulos W."/>
            <person name="Pangilinan J."/>
            <person name="LaButti K."/>
            <person name="Riley R."/>
            <person name="Lipzen A."/>
            <person name="Clum A."/>
            <person name="Drula E."/>
            <person name="Henrissat B."/>
            <person name="Kohler A."/>
            <person name="Grigoriev I.V."/>
            <person name="Martin F.M."/>
            <person name="Hacquard S."/>
        </authorList>
    </citation>
    <scope>NUCLEOTIDE SEQUENCE</scope>
    <source>
        <strain evidence="7">MPI-SDFR-AT-0117</strain>
    </source>
</reference>
<evidence type="ECO:0000313" key="8">
    <source>
        <dbReference type="Proteomes" id="UP000770015"/>
    </source>
</evidence>
<dbReference type="Proteomes" id="UP000770015">
    <property type="component" value="Unassembled WGS sequence"/>
</dbReference>
<dbReference type="PANTHER" id="PTHR46910:SF37">
    <property type="entry name" value="ZN(II)2CYS6 TRANSCRIPTION FACTOR (EUROFUNG)"/>
    <property type="match status" value="1"/>
</dbReference>
<dbReference type="InterPro" id="IPR050987">
    <property type="entry name" value="AtrR-like"/>
</dbReference>
<protein>
    <submittedName>
        <fullName evidence="7">Fungal-specific transcription factor domain-containing protein</fullName>
    </submittedName>
</protein>
<dbReference type="InterPro" id="IPR007219">
    <property type="entry name" value="XnlR_reg_dom"/>
</dbReference>
<evidence type="ECO:0000259" key="6">
    <source>
        <dbReference type="SMART" id="SM00906"/>
    </source>
</evidence>
<comment type="subcellular location">
    <subcellularLocation>
        <location evidence="1">Nucleus</location>
    </subcellularLocation>
</comment>
<dbReference type="AlphaFoldDB" id="A0A9P8VAC0"/>
<evidence type="ECO:0000256" key="4">
    <source>
        <dbReference type="ARBA" id="ARBA00023163"/>
    </source>
</evidence>
<comment type="caution">
    <text evidence="7">The sequence shown here is derived from an EMBL/GenBank/DDBJ whole genome shotgun (WGS) entry which is preliminary data.</text>
</comment>
<keyword evidence="2" id="KW-0805">Transcription regulation</keyword>
<dbReference type="SMART" id="SM00906">
    <property type="entry name" value="Fungal_trans"/>
    <property type="match status" value="1"/>
</dbReference>
<evidence type="ECO:0000256" key="3">
    <source>
        <dbReference type="ARBA" id="ARBA00023125"/>
    </source>
</evidence>
<keyword evidence="3" id="KW-0238">DNA-binding</keyword>
<dbReference type="PANTHER" id="PTHR46910">
    <property type="entry name" value="TRANSCRIPTION FACTOR PDR1"/>
    <property type="match status" value="1"/>
</dbReference>